<comment type="similarity">
    <text evidence="2">Belongs to the POMP/UMP1 family.</text>
</comment>
<sequence>MASLPCLQEMTPTAISSQRCKGEFGVTPVMHTGLVSKQEDAGNLSSHPLQSREANWDKELDRKNMQMSRNTQGLHMPMKIGMERFAVRQAGRLPCMATKTSNLMEDTLTGKDELISVEDVFNNPMEFSERGQNSHAAMERRLGLL</sequence>
<proteinExistence type="inferred from homology"/>
<dbReference type="Proteomes" id="UP000593567">
    <property type="component" value="Unassembled WGS sequence"/>
</dbReference>
<organism evidence="4 5">
    <name type="scientific">Bugula neritina</name>
    <name type="common">Brown bryozoan</name>
    <name type="synonym">Sertularia neritina</name>
    <dbReference type="NCBI Taxonomy" id="10212"/>
    <lineage>
        <taxon>Eukaryota</taxon>
        <taxon>Metazoa</taxon>
        <taxon>Spiralia</taxon>
        <taxon>Lophotrochozoa</taxon>
        <taxon>Bryozoa</taxon>
        <taxon>Gymnolaemata</taxon>
        <taxon>Cheilostomatida</taxon>
        <taxon>Flustrina</taxon>
        <taxon>Buguloidea</taxon>
        <taxon>Bugulidae</taxon>
        <taxon>Bugula</taxon>
    </lineage>
</organism>
<feature type="region of interest" description="Disordered" evidence="3">
    <location>
        <begin position="39"/>
        <end position="61"/>
    </location>
</feature>
<dbReference type="OrthoDB" id="15001at2759"/>
<evidence type="ECO:0000256" key="1">
    <source>
        <dbReference type="ARBA" id="ARBA00023186"/>
    </source>
</evidence>
<evidence type="ECO:0000256" key="3">
    <source>
        <dbReference type="SAM" id="MobiDB-lite"/>
    </source>
</evidence>
<dbReference type="GO" id="GO:0005634">
    <property type="term" value="C:nucleus"/>
    <property type="evidence" value="ECO:0007669"/>
    <property type="project" value="TreeGrafter"/>
</dbReference>
<dbReference type="Pfam" id="PF05348">
    <property type="entry name" value="UMP1"/>
    <property type="match status" value="1"/>
</dbReference>
<name>A0A7J7JLJ0_BUGNE</name>
<evidence type="ECO:0000313" key="4">
    <source>
        <dbReference type="EMBL" id="KAF6026743.1"/>
    </source>
</evidence>
<evidence type="ECO:0000313" key="5">
    <source>
        <dbReference type="Proteomes" id="UP000593567"/>
    </source>
</evidence>
<keyword evidence="1" id="KW-0143">Chaperone</keyword>
<reference evidence="4" key="1">
    <citation type="submission" date="2020-06" db="EMBL/GenBank/DDBJ databases">
        <title>Draft genome of Bugula neritina, a colonial animal packing powerful symbionts and potential medicines.</title>
        <authorList>
            <person name="Rayko M."/>
        </authorList>
    </citation>
    <scope>NUCLEOTIDE SEQUENCE [LARGE SCALE GENOMIC DNA]</scope>
    <source>
        <strain evidence="4">Kwan_BN1</strain>
    </source>
</reference>
<feature type="compositionally biased region" description="Polar residues" evidence="3">
    <location>
        <begin position="43"/>
        <end position="53"/>
    </location>
</feature>
<protein>
    <recommendedName>
        <fullName evidence="6">POMP</fullName>
    </recommendedName>
</protein>
<comment type="caution">
    <text evidence="4">The sequence shown here is derived from an EMBL/GenBank/DDBJ whole genome shotgun (WGS) entry which is preliminary data.</text>
</comment>
<dbReference type="GO" id="GO:0043248">
    <property type="term" value="P:proteasome assembly"/>
    <property type="evidence" value="ECO:0007669"/>
    <property type="project" value="InterPro"/>
</dbReference>
<keyword evidence="5" id="KW-1185">Reference proteome</keyword>
<dbReference type="EMBL" id="VXIV02002214">
    <property type="protein sequence ID" value="KAF6026743.1"/>
    <property type="molecule type" value="Genomic_DNA"/>
</dbReference>
<dbReference type="GO" id="GO:0005737">
    <property type="term" value="C:cytoplasm"/>
    <property type="evidence" value="ECO:0007669"/>
    <property type="project" value="TreeGrafter"/>
</dbReference>
<evidence type="ECO:0000256" key="2">
    <source>
        <dbReference type="ARBA" id="ARBA00043974"/>
    </source>
</evidence>
<dbReference type="InterPro" id="IPR008012">
    <property type="entry name" value="Ump1"/>
</dbReference>
<dbReference type="AlphaFoldDB" id="A0A7J7JLJ0"/>
<evidence type="ECO:0008006" key="6">
    <source>
        <dbReference type="Google" id="ProtNLM"/>
    </source>
</evidence>
<dbReference type="PANTHER" id="PTHR12828:SF3">
    <property type="entry name" value="PROTEASOME MATURATION PROTEIN"/>
    <property type="match status" value="1"/>
</dbReference>
<accession>A0A7J7JLJ0</accession>
<gene>
    <name evidence="4" type="ORF">EB796_014946</name>
</gene>
<dbReference type="PANTHER" id="PTHR12828">
    <property type="entry name" value="PROTEASOME MATURATION PROTEIN UMP1"/>
    <property type="match status" value="1"/>
</dbReference>